<protein>
    <submittedName>
        <fullName evidence="2">Uncharacterized protein</fullName>
    </submittedName>
</protein>
<dbReference type="Proteomes" id="UP000499080">
    <property type="component" value="Unassembled WGS sequence"/>
</dbReference>
<feature type="region of interest" description="Disordered" evidence="1">
    <location>
        <begin position="1"/>
        <end position="21"/>
    </location>
</feature>
<comment type="caution">
    <text evidence="2">The sequence shown here is derived from an EMBL/GenBank/DDBJ whole genome shotgun (WGS) entry which is preliminary data.</text>
</comment>
<reference evidence="2 3" key="1">
    <citation type="journal article" date="2019" name="Sci. Rep.">
        <title>Orb-weaving spider Araneus ventricosus genome elucidates the spidroin gene catalogue.</title>
        <authorList>
            <person name="Kono N."/>
            <person name="Nakamura H."/>
            <person name="Ohtoshi R."/>
            <person name="Moran D.A.P."/>
            <person name="Shinohara A."/>
            <person name="Yoshida Y."/>
            <person name="Fujiwara M."/>
            <person name="Mori M."/>
            <person name="Tomita M."/>
            <person name="Arakawa K."/>
        </authorList>
    </citation>
    <scope>NUCLEOTIDE SEQUENCE [LARGE SCALE GENOMIC DNA]</scope>
</reference>
<proteinExistence type="predicted"/>
<keyword evidence="3" id="KW-1185">Reference proteome</keyword>
<name>A0A4Y2JQT9_ARAVE</name>
<gene>
    <name evidence="2" type="ORF">AVEN_24877_1</name>
</gene>
<dbReference type="EMBL" id="BGPR01003726">
    <property type="protein sequence ID" value="GBM91702.1"/>
    <property type="molecule type" value="Genomic_DNA"/>
</dbReference>
<evidence type="ECO:0000313" key="3">
    <source>
        <dbReference type="Proteomes" id="UP000499080"/>
    </source>
</evidence>
<sequence length="127" mass="14802">MDSNVGATRSRPPRSHEDLGGRRFDLGLRDLLIRWPIEVLLQNNARSRTDSSYSPDFCPGAHCCTFDNELFQVKNVFSSPPPQKEVKSERSREANEHFVHFRIKFPTFRHLGLQSRLLLTFLDRNKF</sequence>
<evidence type="ECO:0000313" key="2">
    <source>
        <dbReference type="EMBL" id="GBM91702.1"/>
    </source>
</evidence>
<dbReference type="AlphaFoldDB" id="A0A4Y2JQT9"/>
<accession>A0A4Y2JQT9</accession>
<evidence type="ECO:0000256" key="1">
    <source>
        <dbReference type="SAM" id="MobiDB-lite"/>
    </source>
</evidence>
<organism evidence="2 3">
    <name type="scientific">Araneus ventricosus</name>
    <name type="common">Orbweaver spider</name>
    <name type="synonym">Epeira ventricosa</name>
    <dbReference type="NCBI Taxonomy" id="182803"/>
    <lineage>
        <taxon>Eukaryota</taxon>
        <taxon>Metazoa</taxon>
        <taxon>Ecdysozoa</taxon>
        <taxon>Arthropoda</taxon>
        <taxon>Chelicerata</taxon>
        <taxon>Arachnida</taxon>
        <taxon>Araneae</taxon>
        <taxon>Araneomorphae</taxon>
        <taxon>Entelegynae</taxon>
        <taxon>Araneoidea</taxon>
        <taxon>Araneidae</taxon>
        <taxon>Araneus</taxon>
    </lineage>
</organism>